<comment type="caution">
    <text evidence="1">The sequence shown here is derived from an EMBL/GenBank/DDBJ whole genome shotgun (WGS) entry which is preliminary data.</text>
</comment>
<dbReference type="Proteomes" id="UP000601768">
    <property type="component" value="Unassembled WGS sequence"/>
</dbReference>
<dbReference type="AlphaFoldDB" id="A0A8J6M0X8"/>
<reference evidence="1" key="1">
    <citation type="journal article" date="2018" name="Int. J. Syst. Evol. Microbiol.">
        <title>Neptunicella marina gen. nov., sp. nov., isolated from surface seawater.</title>
        <authorList>
            <person name="Liu X."/>
            <person name="Lai Q."/>
            <person name="Du Y."/>
            <person name="Zhang X."/>
            <person name="Liu Z."/>
            <person name="Sun F."/>
            <person name="Shao Z."/>
        </authorList>
    </citation>
    <scope>NUCLEOTIDE SEQUENCE</scope>
    <source>
        <strain evidence="1">S27-2</strain>
    </source>
</reference>
<reference evidence="1" key="2">
    <citation type="submission" date="2020-08" db="EMBL/GenBank/DDBJ databases">
        <authorList>
            <person name="Lai Q."/>
        </authorList>
    </citation>
    <scope>NUCLEOTIDE SEQUENCE</scope>
    <source>
        <strain evidence="1">S27-2</strain>
    </source>
</reference>
<evidence type="ECO:0000313" key="1">
    <source>
        <dbReference type="EMBL" id="MBC3767825.1"/>
    </source>
</evidence>
<sequence length="91" mass="10855">MKDARDKLLEKHQQLIQTDNVKVLSHVMREDGDWVQHTLMIENCETPFKFKRKQQYQNLKGARVNLSYYPTSEQVAGMDFEVMKVVRLRRS</sequence>
<organism evidence="1 2">
    <name type="scientific">Neptunicella marina</name>
    <dbReference type="NCBI Taxonomy" id="2125989"/>
    <lineage>
        <taxon>Bacteria</taxon>
        <taxon>Pseudomonadati</taxon>
        <taxon>Pseudomonadota</taxon>
        <taxon>Gammaproteobacteria</taxon>
        <taxon>Alteromonadales</taxon>
        <taxon>Alteromonadaceae</taxon>
        <taxon>Neptunicella</taxon>
    </lineage>
</organism>
<name>A0A8J6M0X8_9ALTE</name>
<dbReference type="EMBL" id="JACNEP010000026">
    <property type="protein sequence ID" value="MBC3767825.1"/>
    <property type="molecule type" value="Genomic_DNA"/>
</dbReference>
<gene>
    <name evidence="1" type="ORF">H8B19_18250</name>
</gene>
<proteinExistence type="predicted"/>
<evidence type="ECO:0000313" key="2">
    <source>
        <dbReference type="Proteomes" id="UP000601768"/>
    </source>
</evidence>
<keyword evidence="2" id="KW-1185">Reference proteome</keyword>
<dbReference type="RefSeq" id="WP_186508485.1">
    <property type="nucleotide sequence ID" value="NZ_JACNEP010000026.1"/>
</dbReference>
<accession>A0A8J6M0X8</accession>
<protein>
    <submittedName>
        <fullName evidence="1">Uncharacterized protein</fullName>
    </submittedName>
</protein>